<evidence type="ECO:0000256" key="1">
    <source>
        <dbReference type="SAM" id="MobiDB-lite"/>
    </source>
</evidence>
<dbReference type="EMBL" id="JABCIY010000245">
    <property type="protein sequence ID" value="KAF7186801.1"/>
    <property type="molecule type" value="Genomic_DNA"/>
</dbReference>
<gene>
    <name evidence="2" type="ORF">HII31_11761</name>
</gene>
<feature type="region of interest" description="Disordered" evidence="1">
    <location>
        <begin position="419"/>
        <end position="456"/>
    </location>
</feature>
<organism evidence="2 3">
    <name type="scientific">Pseudocercospora fuligena</name>
    <dbReference type="NCBI Taxonomy" id="685502"/>
    <lineage>
        <taxon>Eukaryota</taxon>
        <taxon>Fungi</taxon>
        <taxon>Dikarya</taxon>
        <taxon>Ascomycota</taxon>
        <taxon>Pezizomycotina</taxon>
        <taxon>Dothideomycetes</taxon>
        <taxon>Dothideomycetidae</taxon>
        <taxon>Mycosphaerellales</taxon>
        <taxon>Mycosphaerellaceae</taxon>
        <taxon>Pseudocercospora</taxon>
    </lineage>
</organism>
<dbReference type="AlphaFoldDB" id="A0A8H6RB60"/>
<evidence type="ECO:0000313" key="3">
    <source>
        <dbReference type="Proteomes" id="UP000660729"/>
    </source>
</evidence>
<evidence type="ECO:0000313" key="2">
    <source>
        <dbReference type="EMBL" id="KAF7186801.1"/>
    </source>
</evidence>
<dbReference type="OrthoDB" id="5086080at2759"/>
<dbReference type="Proteomes" id="UP000660729">
    <property type="component" value="Unassembled WGS sequence"/>
</dbReference>
<name>A0A8H6RB60_9PEZI</name>
<protein>
    <submittedName>
        <fullName evidence="2">Uncharacterized protein</fullName>
    </submittedName>
</protein>
<sequence length="480" mass="53705">MNGRTAAGKTAGTGIEKAWASGRVLTAEQRARKQEVDRKANRFLKKEVQDRLALLEARVLQLEQTSTETGTANPNPGLSTHGIASSTSSNGAELSIAPDGSILTVADKVSNWNVTANAAGFATGVFDASHAVASGSNSGGSVDDQYAGGHSVSGAANDPDQEEFIHPSRTHPGNGHPELTGVYTAAKPVPSGRDVTMFLNNLVNHIRMMPPDRVCFEDRYNQDVIINAVLKGWKYSLNRYDQICPLWETLRTVDLCLFKDCNLIERLGCLRMLHKRYLFEIKNTPAAVEGPLPVWYQPHMTEKLIAHDPVIDHLTWPALRERLMSTQVDVLTNKFWALWTRNLKVAWQYEPMDVLALSSDSPLYQLSHQFEGAILNMTNWRMDVNFFYEFPGLVDDIPAANYMPLRTLTPKFGLMERPHADQRRQSAVEQQQQQQQRRRTLPVNTTSPPLISQAPPDPMMYQSTGQPIHAWTNFYPFEAH</sequence>
<proteinExistence type="predicted"/>
<reference evidence="2" key="1">
    <citation type="submission" date="2020-04" db="EMBL/GenBank/DDBJ databases">
        <title>Draft genome resource of the tomato pathogen Pseudocercospora fuligena.</title>
        <authorList>
            <person name="Zaccaron A."/>
        </authorList>
    </citation>
    <scope>NUCLEOTIDE SEQUENCE</scope>
    <source>
        <strain evidence="2">PF001</strain>
    </source>
</reference>
<dbReference type="InterPro" id="IPR021833">
    <property type="entry name" value="DUF3425"/>
</dbReference>
<dbReference type="PANTHER" id="PTHR37012:SF7">
    <property type="entry name" value="B-ZIP TRANSCRIPTION FACTOR (EUROFUNG)-RELATED"/>
    <property type="match status" value="1"/>
</dbReference>
<dbReference type="PANTHER" id="PTHR37012">
    <property type="entry name" value="B-ZIP TRANSCRIPTION FACTOR (EUROFUNG)-RELATED"/>
    <property type="match status" value="1"/>
</dbReference>
<feature type="region of interest" description="Disordered" evidence="1">
    <location>
        <begin position="65"/>
        <end position="92"/>
    </location>
</feature>
<keyword evidence="3" id="KW-1185">Reference proteome</keyword>
<accession>A0A8H6RB60</accession>
<comment type="caution">
    <text evidence="2">The sequence shown here is derived from an EMBL/GenBank/DDBJ whole genome shotgun (WGS) entry which is preliminary data.</text>
</comment>
<dbReference type="Pfam" id="PF11905">
    <property type="entry name" value="DUF3425"/>
    <property type="match status" value="1"/>
</dbReference>